<protein>
    <submittedName>
        <fullName evidence="2">Uncharacterized protein</fullName>
    </submittedName>
</protein>
<sequence>MRKTKKSQKARRHAKRLKRLEMKALSEGDLHLSKTVGPNKNREDGLHAEDAPSSPVTRLTRLKVANRAKKNTNLTVSSIRRDVRQFKDTTSSEIKEMFSDLEKKMAVQLHALFNTSMRNEGAIEDMKKIVASQETHASQQAREMDALRSYNHELLTLLAEEWEDRKTVENELRRAMEKIAHIHKAAMKETMDNQRERLRRPIEKAQKGQ</sequence>
<organism evidence="2 3">
    <name type="scientific">Colletotrichum noveboracense</name>
    <dbReference type="NCBI Taxonomy" id="2664923"/>
    <lineage>
        <taxon>Eukaryota</taxon>
        <taxon>Fungi</taxon>
        <taxon>Dikarya</taxon>
        <taxon>Ascomycota</taxon>
        <taxon>Pezizomycotina</taxon>
        <taxon>Sordariomycetes</taxon>
        <taxon>Hypocreomycetidae</taxon>
        <taxon>Glomerellales</taxon>
        <taxon>Glomerellaceae</taxon>
        <taxon>Colletotrichum</taxon>
        <taxon>Colletotrichum gloeosporioides species complex</taxon>
    </lineage>
</organism>
<feature type="compositionally biased region" description="Basic residues" evidence="1">
    <location>
        <begin position="1"/>
        <end position="18"/>
    </location>
</feature>
<feature type="region of interest" description="Disordered" evidence="1">
    <location>
        <begin position="187"/>
        <end position="209"/>
    </location>
</feature>
<evidence type="ECO:0000256" key="1">
    <source>
        <dbReference type="SAM" id="MobiDB-lite"/>
    </source>
</evidence>
<evidence type="ECO:0000313" key="3">
    <source>
        <dbReference type="Proteomes" id="UP001152533"/>
    </source>
</evidence>
<accession>A0A9W4RU77</accession>
<feature type="compositionally biased region" description="Basic and acidic residues" evidence="1">
    <location>
        <begin position="19"/>
        <end position="32"/>
    </location>
</feature>
<dbReference type="Proteomes" id="UP001152533">
    <property type="component" value="Unassembled WGS sequence"/>
</dbReference>
<comment type="caution">
    <text evidence="2">The sequence shown here is derived from an EMBL/GenBank/DDBJ whole genome shotgun (WGS) entry which is preliminary data.</text>
</comment>
<name>A0A9W4RU77_9PEZI</name>
<feature type="compositionally biased region" description="Basic and acidic residues" evidence="1">
    <location>
        <begin position="40"/>
        <end position="50"/>
    </location>
</feature>
<keyword evidence="3" id="KW-1185">Reference proteome</keyword>
<evidence type="ECO:0000313" key="2">
    <source>
        <dbReference type="EMBL" id="CAI0647792.1"/>
    </source>
</evidence>
<dbReference type="OrthoDB" id="4835929at2759"/>
<dbReference type="EMBL" id="CAMGZC010000473">
    <property type="protein sequence ID" value="CAI0647792.1"/>
    <property type="molecule type" value="Genomic_DNA"/>
</dbReference>
<proteinExistence type="predicted"/>
<dbReference type="AlphaFoldDB" id="A0A9W4RU77"/>
<feature type="region of interest" description="Disordered" evidence="1">
    <location>
        <begin position="1"/>
        <end position="55"/>
    </location>
</feature>
<gene>
    <name evidence="2" type="ORF">CGXH109_LOCUS69200</name>
</gene>
<reference evidence="2" key="1">
    <citation type="submission" date="2022-08" db="EMBL/GenBank/DDBJ databases">
        <authorList>
            <person name="Giroux E."/>
            <person name="Giroux E."/>
        </authorList>
    </citation>
    <scope>NUCLEOTIDE SEQUENCE</scope>
    <source>
        <strain evidence="2">H1091258</strain>
    </source>
</reference>